<sequence>MGRATTAFLRVFQACLAAAGLALTGFVINWFLKDTQRGAPGALVFLAFASGFSLVSVLGLGLLAAAAPSSRTWRWLPRQVGSPYVALAVESTNTVLYFAGFFACAIFLGRLTFCAGSVCLASRAESVVAAAAFCAWIASTVLTAKGIFVNRGLTAVATAAPDPKSATSAREV</sequence>
<comment type="subcellular location">
    <subcellularLocation>
        <location evidence="1">Membrane</location>
        <topology evidence="1">Multi-pass membrane protein</topology>
    </subcellularLocation>
</comment>
<dbReference type="OrthoDB" id="2117453at2759"/>
<evidence type="ECO:0000256" key="2">
    <source>
        <dbReference type="ARBA" id="ARBA00022692"/>
    </source>
</evidence>
<dbReference type="PANTHER" id="PTHR37451">
    <property type="entry name" value="MARVEL DOMAIN"/>
    <property type="match status" value="1"/>
</dbReference>
<feature type="domain" description="MARVEL" evidence="6">
    <location>
        <begin position="6"/>
        <end position="142"/>
    </location>
</feature>
<protein>
    <recommendedName>
        <fullName evidence="6">MARVEL domain-containing protein</fullName>
    </recommendedName>
</protein>
<reference evidence="7" key="1">
    <citation type="submission" date="2021-11" db="EMBL/GenBank/DDBJ databases">
        <title>Purpureocillium_takamizusanense_genome.</title>
        <authorList>
            <person name="Nguyen N.-H."/>
        </authorList>
    </citation>
    <scope>NUCLEOTIDE SEQUENCE</scope>
    <source>
        <strain evidence="7">PT3</strain>
    </source>
</reference>
<name>A0A9Q8QKQ7_9HYPO</name>
<keyword evidence="3 5" id="KW-1133">Transmembrane helix</keyword>
<evidence type="ECO:0000256" key="5">
    <source>
        <dbReference type="SAM" id="Phobius"/>
    </source>
</evidence>
<keyword evidence="4 5" id="KW-0472">Membrane</keyword>
<evidence type="ECO:0000256" key="4">
    <source>
        <dbReference type="ARBA" id="ARBA00023136"/>
    </source>
</evidence>
<keyword evidence="8" id="KW-1185">Reference proteome</keyword>
<evidence type="ECO:0000259" key="6">
    <source>
        <dbReference type="Pfam" id="PF01284"/>
    </source>
</evidence>
<dbReference type="KEGG" id="ptkz:JDV02_006443"/>
<accession>A0A9Q8QKQ7</accession>
<keyword evidence="2 5" id="KW-0812">Transmembrane</keyword>
<dbReference type="EMBL" id="CP086358">
    <property type="protein sequence ID" value="UNI20347.1"/>
    <property type="molecule type" value="Genomic_DNA"/>
</dbReference>
<dbReference type="RefSeq" id="XP_047843828.1">
    <property type="nucleotide sequence ID" value="XM_047987838.1"/>
</dbReference>
<proteinExistence type="predicted"/>
<feature type="transmembrane region" description="Helical" evidence="5">
    <location>
        <begin position="127"/>
        <end position="148"/>
    </location>
</feature>
<dbReference type="PANTHER" id="PTHR37451:SF5">
    <property type="entry name" value="MARVEL DOMAIN-CONTAINING PROTEIN"/>
    <property type="match status" value="1"/>
</dbReference>
<dbReference type="Pfam" id="PF01284">
    <property type="entry name" value="MARVEL"/>
    <property type="match status" value="1"/>
</dbReference>
<dbReference type="GeneID" id="72068392"/>
<feature type="transmembrane region" description="Helical" evidence="5">
    <location>
        <begin position="6"/>
        <end position="31"/>
    </location>
</feature>
<evidence type="ECO:0000256" key="3">
    <source>
        <dbReference type="ARBA" id="ARBA00022989"/>
    </source>
</evidence>
<feature type="transmembrane region" description="Helical" evidence="5">
    <location>
        <begin position="43"/>
        <end position="67"/>
    </location>
</feature>
<evidence type="ECO:0000313" key="7">
    <source>
        <dbReference type="EMBL" id="UNI20347.1"/>
    </source>
</evidence>
<feature type="transmembrane region" description="Helical" evidence="5">
    <location>
        <begin position="95"/>
        <end position="120"/>
    </location>
</feature>
<dbReference type="Proteomes" id="UP000829364">
    <property type="component" value="Chromosome 5"/>
</dbReference>
<evidence type="ECO:0000313" key="8">
    <source>
        <dbReference type="Proteomes" id="UP000829364"/>
    </source>
</evidence>
<gene>
    <name evidence="7" type="ORF">JDV02_006443</name>
</gene>
<organism evidence="7 8">
    <name type="scientific">Purpureocillium takamizusanense</name>
    <dbReference type="NCBI Taxonomy" id="2060973"/>
    <lineage>
        <taxon>Eukaryota</taxon>
        <taxon>Fungi</taxon>
        <taxon>Dikarya</taxon>
        <taxon>Ascomycota</taxon>
        <taxon>Pezizomycotina</taxon>
        <taxon>Sordariomycetes</taxon>
        <taxon>Hypocreomycetidae</taxon>
        <taxon>Hypocreales</taxon>
        <taxon>Ophiocordycipitaceae</taxon>
        <taxon>Purpureocillium</taxon>
    </lineage>
</organism>
<dbReference type="AlphaFoldDB" id="A0A9Q8QKQ7"/>
<dbReference type="GO" id="GO:0016020">
    <property type="term" value="C:membrane"/>
    <property type="evidence" value="ECO:0007669"/>
    <property type="project" value="UniProtKB-SubCell"/>
</dbReference>
<evidence type="ECO:0000256" key="1">
    <source>
        <dbReference type="ARBA" id="ARBA00004141"/>
    </source>
</evidence>
<dbReference type="InterPro" id="IPR008253">
    <property type="entry name" value="Marvel"/>
</dbReference>